<evidence type="ECO:0000259" key="3">
    <source>
        <dbReference type="PROSITE" id="PS51272"/>
    </source>
</evidence>
<keyword evidence="2" id="KW-0732">Signal</keyword>
<proteinExistence type="predicted"/>
<reference evidence="4" key="1">
    <citation type="submission" date="2016-04" db="EMBL/GenBank/DDBJ databases">
        <authorList>
            <person name="Evans L.H."/>
            <person name="Alamgir A."/>
            <person name="Owens N."/>
            <person name="Weber N.D."/>
            <person name="Virtaneva K."/>
            <person name="Barbian K."/>
            <person name="Babar A."/>
            <person name="Rosenke K."/>
        </authorList>
    </citation>
    <scope>NUCLEOTIDE SEQUENCE</scope>
    <source>
        <strain evidence="4">86</strain>
    </source>
</reference>
<feature type="domain" description="SLH" evidence="3">
    <location>
        <begin position="914"/>
        <end position="981"/>
    </location>
</feature>
<protein>
    <recommendedName>
        <fullName evidence="3">SLH domain-containing protein</fullName>
    </recommendedName>
</protein>
<dbReference type="AlphaFoldDB" id="A0A212J2D7"/>
<dbReference type="Gene3D" id="2.60.120.430">
    <property type="entry name" value="Galactose-binding lectin"/>
    <property type="match status" value="1"/>
</dbReference>
<organism evidence="4">
    <name type="scientific">uncultured Eubacteriales bacterium</name>
    <dbReference type="NCBI Taxonomy" id="172733"/>
    <lineage>
        <taxon>Bacteria</taxon>
        <taxon>Bacillati</taxon>
        <taxon>Bacillota</taxon>
        <taxon>Clostridia</taxon>
        <taxon>Eubacteriales</taxon>
        <taxon>environmental samples</taxon>
    </lineage>
</organism>
<dbReference type="Pfam" id="PF09992">
    <property type="entry name" value="NAGPA"/>
    <property type="match status" value="1"/>
</dbReference>
<feature type="domain" description="SLH" evidence="3">
    <location>
        <begin position="845"/>
        <end position="913"/>
    </location>
</feature>
<feature type="domain" description="SLH" evidence="3">
    <location>
        <begin position="983"/>
        <end position="1033"/>
    </location>
</feature>
<dbReference type="InterPro" id="IPR001119">
    <property type="entry name" value="SLH_dom"/>
</dbReference>
<feature type="signal peptide" evidence="2">
    <location>
        <begin position="1"/>
        <end position="25"/>
    </location>
</feature>
<evidence type="ECO:0000256" key="1">
    <source>
        <dbReference type="ARBA" id="ARBA00022737"/>
    </source>
</evidence>
<dbReference type="InterPro" id="IPR018711">
    <property type="entry name" value="NAGPA"/>
</dbReference>
<sequence>MKYLKKRAAALGLALTLALAPVASASEAMGREIQSGTVNLSVGTSLTKQIFWSDTYSDLRTERYFAYTPNRNVTPTVVYGNKVLTRATLTTMAQTLESEGRRVVGGVNGDLYVLATGAPLGVVVTGGVVRSLPGSDNFGYYAVGFRNDGTAFVGQPSLTATVTFKGFTFPLGGGINKIRNVNTNYVLYTEDFASTTQNSEPGIDVILTPVLDELGEATALDLDVSDGDDTTISEIKADVVQSAQPTVGGRVTYRVEQVLNSTGAISIPAGKAVLSINNKSDSYFIDYIKLLQPGDEVDLDITTGETAWNEADQAMGGMYRLVVNGQVASGLPSERTAYSAVGVKADGTTVFYTMDGKQPGYSVGSTLTQVAMRLIELGCVDAVSLDGGGSTTIGATYPDGSGLGVINKPSDGSQRANSVALFLTTDLKPSGVLAGAYVTPGEGLLLSGAKVQLSATGLDSNYYTMQVSETPSWSVENGDGMVSTSGVFTAGGSSGVTKVAAAYGSVTGSTAITVINAPDGISLVNAGTGAAVATLALDPNAQVDLTAAASYKGLALTSQDDCFTWSLDSAVGTVDAQGVVTAGAKSASGNLTVTAGGKSVTIPVAVAGHVNTLEGFESGIGSVTASGGSTLTQEYGSDHVRYGSASLKVSYDAAGSSTASLVTTLTAAAGEKYLNLWVYGDGSANSLTATFADAEGFTKEVMLTGLDFTGWKYVTAAIPAGASALRSINLIFGDGTKTSGAFWLDQLTTSNELMRDEAPPIVTVSRTGTQLTATVTDLIDKKFTAAQVTVTYDGAVIASTFDAATGIVKATLPASDGKLHRAAVTAADASGNIGRGTVNIDATAERASVFTDAAGHWAEGFAVYLYDRKVTTGIPGAAEGELLFQPDKAITRGELFALAGRWLGLDLTKYAEVTLPFVDSDKIPDWALPGVKAMYALGYLKGTSTGDGKLYANVETNISRAEAMTILGRMQARGYAQADLTSFGDGYNVPDWAADNMKSLVGQGVVSGGVDGLLRPGDSIKRGEVAKLLFTMT</sequence>
<dbReference type="EMBL" id="FLUN01000001">
    <property type="protein sequence ID" value="SBV93636.1"/>
    <property type="molecule type" value="Genomic_DNA"/>
</dbReference>
<gene>
    <name evidence="4" type="ORF">KL86CLO1_10405</name>
</gene>
<dbReference type="Pfam" id="PF00395">
    <property type="entry name" value="SLH"/>
    <property type="match status" value="3"/>
</dbReference>
<dbReference type="PANTHER" id="PTHR40446">
    <property type="entry name" value="N-ACETYLGLUCOSAMINE-1-PHOSPHODIESTER ALPHA-N-ACETYLGLUCOSAMINIDASE"/>
    <property type="match status" value="1"/>
</dbReference>
<accession>A0A212J2D7</accession>
<evidence type="ECO:0000256" key="2">
    <source>
        <dbReference type="SAM" id="SignalP"/>
    </source>
</evidence>
<dbReference type="PANTHER" id="PTHR40446:SF2">
    <property type="entry name" value="N-ACETYLGLUCOSAMINE-1-PHOSPHODIESTER ALPHA-N-ACETYLGLUCOSAMINIDASE"/>
    <property type="match status" value="1"/>
</dbReference>
<name>A0A212J2D7_9FIRM</name>
<evidence type="ECO:0000313" key="4">
    <source>
        <dbReference type="EMBL" id="SBV93636.1"/>
    </source>
</evidence>
<keyword evidence="1" id="KW-0677">Repeat</keyword>
<dbReference type="Gene3D" id="2.60.40.1080">
    <property type="match status" value="1"/>
</dbReference>
<dbReference type="PROSITE" id="PS51272">
    <property type="entry name" value="SLH"/>
    <property type="match status" value="3"/>
</dbReference>
<feature type="chain" id="PRO_5013098017" description="SLH domain-containing protein" evidence="2">
    <location>
        <begin position="26"/>
        <end position="1033"/>
    </location>
</feature>